<reference evidence="2" key="1">
    <citation type="submission" date="2020-08" db="EMBL/GenBank/DDBJ databases">
        <title>Multicomponent nature underlies the extraordinary mechanical properties of spider dragline silk.</title>
        <authorList>
            <person name="Kono N."/>
            <person name="Nakamura H."/>
            <person name="Mori M."/>
            <person name="Yoshida Y."/>
            <person name="Ohtoshi R."/>
            <person name="Malay A.D."/>
            <person name="Moran D.A.P."/>
            <person name="Tomita M."/>
            <person name="Numata K."/>
            <person name="Arakawa K."/>
        </authorList>
    </citation>
    <scope>NUCLEOTIDE SEQUENCE</scope>
</reference>
<evidence type="ECO:0000313" key="3">
    <source>
        <dbReference type="Proteomes" id="UP000887159"/>
    </source>
</evidence>
<dbReference type="EMBL" id="BMAU01021383">
    <property type="protein sequence ID" value="GFY28325.1"/>
    <property type="molecule type" value="Genomic_DNA"/>
</dbReference>
<evidence type="ECO:0000313" key="2">
    <source>
        <dbReference type="EMBL" id="GFY28325.1"/>
    </source>
</evidence>
<organism evidence="2 3">
    <name type="scientific">Trichonephila clavipes</name>
    <name type="common">Golden silk orbweaver</name>
    <name type="synonym">Nephila clavipes</name>
    <dbReference type="NCBI Taxonomy" id="2585209"/>
    <lineage>
        <taxon>Eukaryota</taxon>
        <taxon>Metazoa</taxon>
        <taxon>Ecdysozoa</taxon>
        <taxon>Arthropoda</taxon>
        <taxon>Chelicerata</taxon>
        <taxon>Arachnida</taxon>
        <taxon>Araneae</taxon>
        <taxon>Araneomorphae</taxon>
        <taxon>Entelegynae</taxon>
        <taxon>Araneoidea</taxon>
        <taxon>Nephilidae</taxon>
        <taxon>Trichonephila</taxon>
    </lineage>
</organism>
<feature type="region of interest" description="Disordered" evidence="1">
    <location>
        <begin position="74"/>
        <end position="140"/>
    </location>
</feature>
<sequence>MCRYSCNVSQEPFFNEEMLGLPWVTRESPHCYYPSLAFPIIRFVYNRAYLESFRMVSWASHEFERTRGKKFLTRQMKGMHLAEKTGDKPTQRDKPSNLGVKSREQANSTRQALQSRREKQGTSQLNETRPPILVCENDNY</sequence>
<comment type="caution">
    <text evidence="2">The sequence shown here is derived from an EMBL/GenBank/DDBJ whole genome shotgun (WGS) entry which is preliminary data.</text>
</comment>
<gene>
    <name evidence="2" type="ORF">TNCV_4396571</name>
</gene>
<feature type="compositionally biased region" description="Basic and acidic residues" evidence="1">
    <location>
        <begin position="80"/>
        <end position="95"/>
    </location>
</feature>
<accession>A0A8X6W4U5</accession>
<keyword evidence="3" id="KW-1185">Reference proteome</keyword>
<evidence type="ECO:0000256" key="1">
    <source>
        <dbReference type="SAM" id="MobiDB-lite"/>
    </source>
</evidence>
<dbReference type="AlphaFoldDB" id="A0A8X6W4U5"/>
<feature type="compositionally biased region" description="Polar residues" evidence="1">
    <location>
        <begin position="105"/>
        <end position="114"/>
    </location>
</feature>
<name>A0A8X6W4U5_TRICX</name>
<proteinExistence type="predicted"/>
<dbReference type="Proteomes" id="UP000887159">
    <property type="component" value="Unassembled WGS sequence"/>
</dbReference>
<protein>
    <submittedName>
        <fullName evidence="2">Uncharacterized protein</fullName>
    </submittedName>
</protein>